<feature type="signal peptide" evidence="2">
    <location>
        <begin position="1"/>
        <end position="28"/>
    </location>
</feature>
<evidence type="ECO:0000256" key="1">
    <source>
        <dbReference type="SAM" id="MobiDB-lite"/>
    </source>
</evidence>
<feature type="compositionally biased region" description="Basic and acidic residues" evidence="1">
    <location>
        <begin position="76"/>
        <end position="90"/>
    </location>
</feature>
<evidence type="ECO:0000313" key="4">
    <source>
        <dbReference type="Proteomes" id="UP000327013"/>
    </source>
</evidence>
<feature type="region of interest" description="Disordered" evidence="1">
    <location>
        <begin position="69"/>
        <end position="90"/>
    </location>
</feature>
<accession>A0A5N6QX86</accession>
<keyword evidence="4" id="KW-1185">Reference proteome</keyword>
<evidence type="ECO:0000256" key="2">
    <source>
        <dbReference type="SAM" id="SignalP"/>
    </source>
</evidence>
<feature type="chain" id="PRO_5024294134" evidence="2">
    <location>
        <begin position="29"/>
        <end position="90"/>
    </location>
</feature>
<evidence type="ECO:0000313" key="3">
    <source>
        <dbReference type="EMBL" id="KAE8021570.1"/>
    </source>
</evidence>
<protein>
    <submittedName>
        <fullName evidence="3">Uncharacterized protein</fullName>
    </submittedName>
</protein>
<gene>
    <name evidence="3" type="ORF">FH972_007449</name>
</gene>
<dbReference type="Proteomes" id="UP000327013">
    <property type="component" value="Chromosome 3"/>
</dbReference>
<dbReference type="EMBL" id="CM017323">
    <property type="protein sequence ID" value="KAE8021570.1"/>
    <property type="molecule type" value="Genomic_DNA"/>
</dbReference>
<organism evidence="3 4">
    <name type="scientific">Carpinus fangiana</name>
    <dbReference type="NCBI Taxonomy" id="176857"/>
    <lineage>
        <taxon>Eukaryota</taxon>
        <taxon>Viridiplantae</taxon>
        <taxon>Streptophyta</taxon>
        <taxon>Embryophyta</taxon>
        <taxon>Tracheophyta</taxon>
        <taxon>Spermatophyta</taxon>
        <taxon>Magnoliopsida</taxon>
        <taxon>eudicotyledons</taxon>
        <taxon>Gunneridae</taxon>
        <taxon>Pentapetalae</taxon>
        <taxon>rosids</taxon>
        <taxon>fabids</taxon>
        <taxon>Fagales</taxon>
        <taxon>Betulaceae</taxon>
        <taxon>Carpinus</taxon>
    </lineage>
</organism>
<keyword evidence="2" id="KW-0732">Signal</keyword>
<proteinExistence type="predicted"/>
<name>A0A5N6QX86_9ROSI</name>
<reference evidence="3 4" key="1">
    <citation type="submission" date="2019-06" db="EMBL/GenBank/DDBJ databases">
        <title>A chromosomal-level reference genome of Carpinus fangiana (Coryloideae, Betulaceae).</title>
        <authorList>
            <person name="Yang X."/>
            <person name="Wang Z."/>
            <person name="Zhang L."/>
            <person name="Hao G."/>
            <person name="Liu J."/>
            <person name="Yang Y."/>
        </authorList>
    </citation>
    <scope>NUCLEOTIDE SEQUENCE [LARGE SCALE GENOMIC DNA]</scope>
    <source>
        <strain evidence="3">Cfa_2016G</strain>
        <tissue evidence="3">Leaf</tissue>
    </source>
</reference>
<dbReference type="AlphaFoldDB" id="A0A5N6QX86"/>
<sequence length="90" mass="10091">MARELQARHFLVLVIFLSFFLLSSTVQARTLHAHQTHHHHARMKPFGTGSHGDGVTGFYITEVPGHWGTNNFDPILPRRDLSGPSPGDKH</sequence>